<protein>
    <submittedName>
        <fullName evidence="2">Uncharacterized protein</fullName>
    </submittedName>
</protein>
<keyword evidence="1" id="KW-0175">Coiled coil</keyword>
<proteinExistence type="predicted"/>
<comment type="caution">
    <text evidence="2">The sequence shown here is derived from an EMBL/GenBank/DDBJ whole genome shotgun (WGS) entry which is preliminary data.</text>
</comment>
<evidence type="ECO:0000256" key="1">
    <source>
        <dbReference type="SAM" id="Coils"/>
    </source>
</evidence>
<dbReference type="Proteomes" id="UP001159100">
    <property type="component" value="Unassembled WGS sequence"/>
</dbReference>
<evidence type="ECO:0000313" key="2">
    <source>
        <dbReference type="EMBL" id="MDI2589982.1"/>
    </source>
</evidence>
<accession>A0ABT6QIE1</accession>
<name>A0ABT6QIE1_9PSED</name>
<organism evidence="2 3">
    <name type="scientific">Pseudomonas fungipugnans</name>
    <dbReference type="NCBI Taxonomy" id="3024217"/>
    <lineage>
        <taxon>Bacteria</taxon>
        <taxon>Pseudomonadati</taxon>
        <taxon>Pseudomonadota</taxon>
        <taxon>Gammaproteobacteria</taxon>
        <taxon>Pseudomonadales</taxon>
        <taxon>Pseudomonadaceae</taxon>
        <taxon>Pseudomonas</taxon>
    </lineage>
</organism>
<dbReference type="RefSeq" id="WP_259494476.1">
    <property type="nucleotide sequence ID" value="NZ_JARBWL010000001.1"/>
</dbReference>
<keyword evidence="3" id="KW-1185">Reference proteome</keyword>
<sequence length="103" mass="11384">MSIPANALSDEECLHYAALEPSAAAELTRRLTAQSIDPGAESEELREDIRRLESQAEDDSEELDKLRDGAGEACELIKRAMNHDEDEELSVSVLLQKALDCLE</sequence>
<reference evidence="2 3" key="1">
    <citation type="submission" date="2023-02" db="EMBL/GenBank/DDBJ databases">
        <title>Pseudomonas chrutzelriedensis sp. nov., a potently antifungal strain isolated from moss.</title>
        <authorList>
            <person name="Schnyder A."/>
            <person name="Kalawong R."/>
            <person name="Eberl L."/>
            <person name="Agnoli K."/>
        </authorList>
    </citation>
    <scope>NUCLEOTIDE SEQUENCE [LARGE SCALE GENOMIC DNA]</scope>
    <source>
        <strain evidence="2 3">681</strain>
    </source>
</reference>
<evidence type="ECO:0000313" key="3">
    <source>
        <dbReference type="Proteomes" id="UP001159100"/>
    </source>
</evidence>
<gene>
    <name evidence="2" type="ORF">POF45_00860</name>
</gene>
<feature type="coiled-coil region" evidence="1">
    <location>
        <begin position="42"/>
        <end position="69"/>
    </location>
</feature>
<dbReference type="EMBL" id="JARBWL010000001">
    <property type="protein sequence ID" value="MDI2589982.1"/>
    <property type="molecule type" value="Genomic_DNA"/>
</dbReference>